<dbReference type="InterPro" id="IPR001789">
    <property type="entry name" value="Sig_transdc_resp-reg_receiver"/>
</dbReference>
<feature type="modified residue" description="4-aspartylphosphate" evidence="1">
    <location>
        <position position="57"/>
    </location>
</feature>
<dbReference type="KEGG" id="ares:IWH25_14035"/>
<dbReference type="Proteomes" id="UP000663444">
    <property type="component" value="Chromosome"/>
</dbReference>
<dbReference type="InterPro" id="IPR011006">
    <property type="entry name" value="CheY-like_superfamily"/>
</dbReference>
<dbReference type="AlphaFoldDB" id="A0A974SM98"/>
<dbReference type="SMART" id="SM00448">
    <property type="entry name" value="REC"/>
    <property type="match status" value="1"/>
</dbReference>
<dbReference type="SUPFAM" id="SSF52172">
    <property type="entry name" value="CheY-like"/>
    <property type="match status" value="1"/>
</dbReference>
<dbReference type="Gene3D" id="3.40.50.2300">
    <property type="match status" value="1"/>
</dbReference>
<sequence length="132" mass="14415">MSRTAPKILIVDDNDLMRTLLRGILRGEDYEIVGEAKNGLLAVDAVQRYLPDIVCLDVMMPEMDGLEALQAIKEFRPETMVVMITGSPSKENVEESIQGGAAGFIIKPFNAAKVLDTLGRLWQSRPGAAAVQ</sequence>
<dbReference type="RefSeq" id="WP_203386406.1">
    <property type="nucleotide sequence ID" value="NZ_CP064781.1"/>
</dbReference>
<dbReference type="EMBL" id="CP064781">
    <property type="protein sequence ID" value="QRJ62876.1"/>
    <property type="molecule type" value="Genomic_DNA"/>
</dbReference>
<evidence type="ECO:0000313" key="3">
    <source>
        <dbReference type="EMBL" id="QRJ62876.1"/>
    </source>
</evidence>
<gene>
    <name evidence="3" type="ORF">IWH25_14035</name>
</gene>
<evidence type="ECO:0000259" key="2">
    <source>
        <dbReference type="PROSITE" id="PS50110"/>
    </source>
</evidence>
<name>A0A974SM98_9RHOO</name>
<evidence type="ECO:0000313" key="4">
    <source>
        <dbReference type="Proteomes" id="UP000663444"/>
    </source>
</evidence>
<organism evidence="3 4">
    <name type="scientific">Azospira restricta</name>
    <dbReference type="NCBI Taxonomy" id="404405"/>
    <lineage>
        <taxon>Bacteria</taxon>
        <taxon>Pseudomonadati</taxon>
        <taxon>Pseudomonadota</taxon>
        <taxon>Betaproteobacteria</taxon>
        <taxon>Rhodocyclales</taxon>
        <taxon>Rhodocyclaceae</taxon>
        <taxon>Azospira</taxon>
    </lineage>
</organism>
<dbReference type="Pfam" id="PF00072">
    <property type="entry name" value="Response_reg"/>
    <property type="match status" value="1"/>
</dbReference>
<keyword evidence="1" id="KW-0597">Phosphoprotein</keyword>
<dbReference type="PANTHER" id="PTHR43228:SF1">
    <property type="entry name" value="TWO-COMPONENT RESPONSE REGULATOR ARR22"/>
    <property type="match status" value="1"/>
</dbReference>
<dbReference type="InterPro" id="IPR052048">
    <property type="entry name" value="ST_Response_Regulator"/>
</dbReference>
<dbReference type="PROSITE" id="PS50110">
    <property type="entry name" value="RESPONSE_REGULATORY"/>
    <property type="match status" value="1"/>
</dbReference>
<protein>
    <submittedName>
        <fullName evidence="3">Response regulator</fullName>
    </submittedName>
</protein>
<keyword evidence="4" id="KW-1185">Reference proteome</keyword>
<feature type="domain" description="Response regulatory" evidence="2">
    <location>
        <begin position="7"/>
        <end position="122"/>
    </location>
</feature>
<dbReference type="PANTHER" id="PTHR43228">
    <property type="entry name" value="TWO-COMPONENT RESPONSE REGULATOR"/>
    <property type="match status" value="1"/>
</dbReference>
<accession>A0A974SM98</accession>
<reference evidence="3" key="1">
    <citation type="submission" date="2020-11" db="EMBL/GenBank/DDBJ databases">
        <title>Azospira restricta DSM 18626 genome sequence.</title>
        <authorList>
            <person name="Moe W.M."/>
        </authorList>
    </citation>
    <scope>NUCLEOTIDE SEQUENCE</scope>
    <source>
        <strain evidence="3">DSM 18626</strain>
    </source>
</reference>
<evidence type="ECO:0000256" key="1">
    <source>
        <dbReference type="PROSITE-ProRule" id="PRU00169"/>
    </source>
</evidence>
<dbReference type="GO" id="GO:0000160">
    <property type="term" value="P:phosphorelay signal transduction system"/>
    <property type="evidence" value="ECO:0007669"/>
    <property type="project" value="InterPro"/>
</dbReference>
<proteinExistence type="predicted"/>